<evidence type="ECO:0000259" key="2">
    <source>
        <dbReference type="SMART" id="SM00458"/>
    </source>
</evidence>
<dbReference type="RefSeq" id="WP_344339937.1">
    <property type="nucleotide sequence ID" value="NZ_BAAAKJ010000280.1"/>
</dbReference>
<dbReference type="InterPro" id="IPR035992">
    <property type="entry name" value="Ricin_B-like_lectins"/>
</dbReference>
<feature type="domain" description="Ricin B lectin" evidence="2">
    <location>
        <begin position="58"/>
        <end position="200"/>
    </location>
</feature>
<dbReference type="PROSITE" id="PS50231">
    <property type="entry name" value="RICIN_B_LECTIN"/>
    <property type="match status" value="1"/>
</dbReference>
<keyword evidence="1" id="KW-0732">Signal</keyword>
<dbReference type="SUPFAM" id="SSF50370">
    <property type="entry name" value="Ricin B-like lectins"/>
    <property type="match status" value="1"/>
</dbReference>
<evidence type="ECO:0000256" key="1">
    <source>
        <dbReference type="SAM" id="SignalP"/>
    </source>
</evidence>
<organism evidence="3 4">
    <name type="scientific">Kitasatospora putterlickiae</name>
    <dbReference type="NCBI Taxonomy" id="221725"/>
    <lineage>
        <taxon>Bacteria</taxon>
        <taxon>Bacillati</taxon>
        <taxon>Actinomycetota</taxon>
        <taxon>Actinomycetes</taxon>
        <taxon>Kitasatosporales</taxon>
        <taxon>Streptomycetaceae</taxon>
        <taxon>Kitasatospora</taxon>
    </lineage>
</organism>
<comment type="caution">
    <text evidence="3">The sequence shown here is derived from an EMBL/GenBank/DDBJ whole genome shotgun (WGS) entry which is preliminary data.</text>
</comment>
<dbReference type="Gene3D" id="2.80.10.50">
    <property type="match status" value="2"/>
</dbReference>
<dbReference type="Proteomes" id="UP001499863">
    <property type="component" value="Unassembled WGS sequence"/>
</dbReference>
<dbReference type="InterPro" id="IPR000772">
    <property type="entry name" value="Ricin_B_lectin"/>
</dbReference>
<feature type="signal peptide" evidence="1">
    <location>
        <begin position="1"/>
        <end position="27"/>
    </location>
</feature>
<protein>
    <recommendedName>
        <fullName evidence="2">Ricin B lectin domain-containing protein</fullName>
    </recommendedName>
</protein>
<sequence>MSGVSRFGQTLAAVAAALTLCAAPAAAAGRPGASTASGGTLAASPEAAGGASAAGISRSFTLTSLSPAADGRCLDVWDWGNGPWIQMWGCHGGANQSWNVSWNSVSAGYTIQSNASGKCLDGFRGRGQQLVQLPCDNSASQAWSVPPSAGRWRFVNLAFPGHPGFPGPSGQCLDIYDWGRGDVVQLWDCGGQGNQEWWYS</sequence>
<evidence type="ECO:0000313" key="4">
    <source>
        <dbReference type="Proteomes" id="UP001499863"/>
    </source>
</evidence>
<evidence type="ECO:0000313" key="3">
    <source>
        <dbReference type="EMBL" id="GAA1404493.1"/>
    </source>
</evidence>
<proteinExistence type="predicted"/>
<name>A0ABN1YCS9_9ACTN</name>
<dbReference type="SMART" id="SM00458">
    <property type="entry name" value="RICIN"/>
    <property type="match status" value="1"/>
</dbReference>
<dbReference type="CDD" id="cd00161">
    <property type="entry name" value="beta-trefoil_Ricin-like"/>
    <property type="match status" value="1"/>
</dbReference>
<keyword evidence="4" id="KW-1185">Reference proteome</keyword>
<dbReference type="Pfam" id="PF00652">
    <property type="entry name" value="Ricin_B_lectin"/>
    <property type="match status" value="1"/>
</dbReference>
<dbReference type="EMBL" id="BAAAKJ010000280">
    <property type="protein sequence ID" value="GAA1404493.1"/>
    <property type="molecule type" value="Genomic_DNA"/>
</dbReference>
<gene>
    <name evidence="3" type="ORF">GCM10009639_50440</name>
</gene>
<accession>A0ABN1YCS9</accession>
<reference evidence="3 4" key="1">
    <citation type="journal article" date="2019" name="Int. J. Syst. Evol. Microbiol.">
        <title>The Global Catalogue of Microorganisms (GCM) 10K type strain sequencing project: providing services to taxonomists for standard genome sequencing and annotation.</title>
        <authorList>
            <consortium name="The Broad Institute Genomics Platform"/>
            <consortium name="The Broad Institute Genome Sequencing Center for Infectious Disease"/>
            <person name="Wu L."/>
            <person name="Ma J."/>
        </authorList>
    </citation>
    <scope>NUCLEOTIDE SEQUENCE [LARGE SCALE GENOMIC DNA]</scope>
    <source>
        <strain evidence="3 4">JCM 12393</strain>
    </source>
</reference>
<feature type="chain" id="PRO_5045862565" description="Ricin B lectin domain-containing protein" evidence="1">
    <location>
        <begin position="28"/>
        <end position="200"/>
    </location>
</feature>